<evidence type="ECO:0000256" key="1">
    <source>
        <dbReference type="SAM" id="MobiDB-lite"/>
    </source>
</evidence>
<sequence>MNTTAHILSSIAAALLVCAPAGVLAQQAGNTAEAEAPVYPDILPLREQAKVRDSWLAQRLESVVPALMREQGVDMWVLIAREYVEDPVVATMLDARSMHARRRTILVFFDPGEGKPVERLTVSRYGLAGMFTPVWTPETQPDQWKRLAEVIAERNPQKIALNISDQTALADGLTHSQHEELIAALPEALRNRIVPAGPLAIGWLESRIPAELEVYPSIVRTAHGIIAKALSDAVITPGTTTAEDVQWWMRDKVSALGLKVWFHPSLAIFRAGQAGELTGDAVIEPGDMLWTDFGITYLGLNTDTQHLAYVLKPGESDAPEGLKAGLAAANAVQDILTAEFRVGLTGNDLLAATRARAIASGYQPSIYSHPIGFHGHGAGPAIGFWDNQEATPAGDYLVRGNTAWSIELAVTNNVPEWGDQAVSFRTEEDMVFDGEQVRYLDGRQDRFHLIKGAADRPVEVPAPAPEALPTEPVVDGVQE</sequence>
<evidence type="ECO:0000256" key="2">
    <source>
        <dbReference type="SAM" id="SignalP"/>
    </source>
</evidence>
<keyword evidence="4" id="KW-0645">Protease</keyword>
<dbReference type="InterPro" id="IPR000994">
    <property type="entry name" value="Pept_M24"/>
</dbReference>
<feature type="region of interest" description="Disordered" evidence="1">
    <location>
        <begin position="460"/>
        <end position="479"/>
    </location>
</feature>
<accession>A0ABM6M5T1</accession>
<dbReference type="GeneID" id="303485328"/>
<organism evidence="4 5">
    <name type="scientific">Blastomonas fulva</name>
    <dbReference type="NCBI Taxonomy" id="1550728"/>
    <lineage>
        <taxon>Bacteria</taxon>
        <taxon>Pseudomonadati</taxon>
        <taxon>Pseudomonadota</taxon>
        <taxon>Alphaproteobacteria</taxon>
        <taxon>Sphingomonadales</taxon>
        <taxon>Sphingomonadaceae</taxon>
        <taxon>Blastomonas</taxon>
    </lineage>
</organism>
<dbReference type="SUPFAM" id="SSF55920">
    <property type="entry name" value="Creatinase/aminopeptidase"/>
    <property type="match status" value="1"/>
</dbReference>
<feature type="signal peptide" evidence="2">
    <location>
        <begin position="1"/>
        <end position="25"/>
    </location>
</feature>
<feature type="chain" id="PRO_5045511810" evidence="2">
    <location>
        <begin position="26"/>
        <end position="479"/>
    </location>
</feature>
<dbReference type="InterPro" id="IPR036005">
    <property type="entry name" value="Creatinase/aminopeptidase-like"/>
</dbReference>
<dbReference type="Pfam" id="PF00557">
    <property type="entry name" value="Peptidase_M24"/>
    <property type="match status" value="1"/>
</dbReference>
<evidence type="ECO:0000259" key="3">
    <source>
        <dbReference type="Pfam" id="PF00557"/>
    </source>
</evidence>
<evidence type="ECO:0000313" key="4">
    <source>
        <dbReference type="EMBL" id="ASR51250.1"/>
    </source>
</evidence>
<dbReference type="Proteomes" id="UP000258016">
    <property type="component" value="Chromosome"/>
</dbReference>
<keyword evidence="4" id="KW-0378">Hydrolase</keyword>
<feature type="domain" description="Peptidase M24" evidence="3">
    <location>
        <begin position="219"/>
        <end position="430"/>
    </location>
</feature>
<keyword evidence="5" id="KW-1185">Reference proteome</keyword>
<dbReference type="RefSeq" id="WP_117351984.1">
    <property type="nucleotide sequence ID" value="NZ_CP020083.1"/>
</dbReference>
<evidence type="ECO:0000313" key="5">
    <source>
        <dbReference type="Proteomes" id="UP000258016"/>
    </source>
</evidence>
<keyword evidence="4" id="KW-0031">Aminopeptidase</keyword>
<feature type="compositionally biased region" description="Low complexity" evidence="1">
    <location>
        <begin position="467"/>
        <end position="479"/>
    </location>
</feature>
<name>A0ABM6M5T1_9SPHN</name>
<dbReference type="GO" id="GO:0004177">
    <property type="term" value="F:aminopeptidase activity"/>
    <property type="evidence" value="ECO:0007669"/>
    <property type="project" value="UniProtKB-KW"/>
</dbReference>
<gene>
    <name evidence="4" type="ORF">B5J99_07005</name>
</gene>
<dbReference type="EMBL" id="CP020083">
    <property type="protein sequence ID" value="ASR51250.1"/>
    <property type="molecule type" value="Genomic_DNA"/>
</dbReference>
<proteinExistence type="predicted"/>
<keyword evidence="2" id="KW-0732">Signal</keyword>
<reference evidence="4 5" key="1">
    <citation type="submission" date="2017-03" db="EMBL/GenBank/DDBJ databases">
        <title>Complete genome sequence of Blastomonas fulva degrading microcsystin LR.</title>
        <authorList>
            <person name="Lee H.-g."/>
            <person name="Jin L."/>
            <person name="oh H.-M."/>
        </authorList>
    </citation>
    <scope>NUCLEOTIDE SEQUENCE [LARGE SCALE GENOMIC DNA]</scope>
    <source>
        <strain evidence="4 5">T2</strain>
    </source>
</reference>
<dbReference type="Gene3D" id="3.90.230.10">
    <property type="entry name" value="Creatinase/methionine aminopeptidase superfamily"/>
    <property type="match status" value="1"/>
</dbReference>
<protein>
    <submittedName>
        <fullName evidence="4">Xaa-Pro aminopeptidase</fullName>
    </submittedName>
</protein>